<name>A0ABN9ZUM1_PIPNA</name>
<dbReference type="EMBL" id="OY882859">
    <property type="protein sequence ID" value="CAK6441949.1"/>
    <property type="molecule type" value="Genomic_DNA"/>
</dbReference>
<reference evidence="2" key="1">
    <citation type="submission" date="2023-12" db="EMBL/GenBank/DDBJ databases">
        <authorList>
            <person name="Brown T."/>
        </authorList>
    </citation>
    <scope>NUCLEOTIDE SEQUENCE</scope>
</reference>
<organism evidence="2 3">
    <name type="scientific">Pipistrellus nathusii</name>
    <name type="common">Nathusius' pipistrelle</name>
    <dbReference type="NCBI Taxonomy" id="59473"/>
    <lineage>
        <taxon>Eukaryota</taxon>
        <taxon>Metazoa</taxon>
        <taxon>Chordata</taxon>
        <taxon>Craniata</taxon>
        <taxon>Vertebrata</taxon>
        <taxon>Euteleostomi</taxon>
        <taxon>Mammalia</taxon>
        <taxon>Eutheria</taxon>
        <taxon>Laurasiatheria</taxon>
        <taxon>Chiroptera</taxon>
        <taxon>Yangochiroptera</taxon>
        <taxon>Vespertilionidae</taxon>
        <taxon>Pipistrellus</taxon>
    </lineage>
</organism>
<feature type="compositionally biased region" description="Pro residues" evidence="1">
    <location>
        <begin position="25"/>
        <end position="35"/>
    </location>
</feature>
<evidence type="ECO:0000313" key="2">
    <source>
        <dbReference type="EMBL" id="CAK6441949.1"/>
    </source>
</evidence>
<feature type="region of interest" description="Disordered" evidence="1">
    <location>
        <begin position="22"/>
        <end position="54"/>
    </location>
</feature>
<dbReference type="Proteomes" id="UP001314169">
    <property type="component" value="Chromosome 2"/>
</dbReference>
<accession>A0ABN9ZUM1</accession>
<evidence type="ECO:0000313" key="3">
    <source>
        <dbReference type="Proteomes" id="UP001314169"/>
    </source>
</evidence>
<proteinExistence type="predicted"/>
<keyword evidence="3" id="KW-1185">Reference proteome</keyword>
<evidence type="ECO:0000256" key="1">
    <source>
        <dbReference type="SAM" id="MobiDB-lite"/>
    </source>
</evidence>
<sequence length="119" mass="12656">MLGQEDVRKGLGVLLKGEGIGSYPPCFPPPPPPPAAVSSLSSPHTTPRPPPILGASGLSWSRWPVLEPVACPGAGGLSWREGQEWLSDPSPSSQRDAAFLRTQKGSGVLRFRREAGTYR</sequence>
<protein>
    <submittedName>
        <fullName evidence="2">Uncharacterized protein</fullName>
    </submittedName>
</protein>
<gene>
    <name evidence="2" type="ORF">MPIPNATIZW_LOCUS10255</name>
</gene>